<evidence type="ECO:0000313" key="4">
    <source>
        <dbReference type="Proteomes" id="UP001604336"/>
    </source>
</evidence>
<proteinExistence type="predicted"/>
<organism evidence="3 4">
    <name type="scientific">Abeliophyllum distichum</name>
    <dbReference type="NCBI Taxonomy" id="126358"/>
    <lineage>
        <taxon>Eukaryota</taxon>
        <taxon>Viridiplantae</taxon>
        <taxon>Streptophyta</taxon>
        <taxon>Embryophyta</taxon>
        <taxon>Tracheophyta</taxon>
        <taxon>Spermatophyta</taxon>
        <taxon>Magnoliopsida</taxon>
        <taxon>eudicotyledons</taxon>
        <taxon>Gunneridae</taxon>
        <taxon>Pentapetalae</taxon>
        <taxon>asterids</taxon>
        <taxon>lamiids</taxon>
        <taxon>Lamiales</taxon>
        <taxon>Oleaceae</taxon>
        <taxon>Forsythieae</taxon>
        <taxon>Abeliophyllum</taxon>
    </lineage>
</organism>
<feature type="region of interest" description="Disordered" evidence="1">
    <location>
        <begin position="79"/>
        <end position="100"/>
    </location>
</feature>
<feature type="compositionally biased region" description="Low complexity" evidence="1">
    <location>
        <begin position="83"/>
        <end position="100"/>
    </location>
</feature>
<evidence type="ECO:0000313" key="3">
    <source>
        <dbReference type="EMBL" id="KAL2518593.1"/>
    </source>
</evidence>
<sequence>MDERGTPSLRILVPSMAPNPVSIVPMMVEAVGMFHLFSLYLVLMAIILPMLEVGDDSSLSLPVVEVGNDSSSLPPVVEVRNESSSLPPATSTSPPIDVQY</sequence>
<keyword evidence="4" id="KW-1185">Reference proteome</keyword>
<keyword evidence="2" id="KW-0812">Transmembrane</keyword>
<comment type="caution">
    <text evidence="3">The sequence shown here is derived from an EMBL/GenBank/DDBJ whole genome shotgun (WGS) entry which is preliminary data.</text>
</comment>
<evidence type="ECO:0000256" key="2">
    <source>
        <dbReference type="SAM" id="Phobius"/>
    </source>
</evidence>
<keyword evidence="2" id="KW-0472">Membrane</keyword>
<dbReference type="EMBL" id="JBFOLK010000004">
    <property type="protein sequence ID" value="KAL2518593.1"/>
    <property type="molecule type" value="Genomic_DNA"/>
</dbReference>
<gene>
    <name evidence="3" type="ORF">Adt_14840</name>
</gene>
<evidence type="ECO:0000256" key="1">
    <source>
        <dbReference type="SAM" id="MobiDB-lite"/>
    </source>
</evidence>
<accession>A0ABD1U0S3</accession>
<keyword evidence="2" id="KW-1133">Transmembrane helix</keyword>
<dbReference type="AlphaFoldDB" id="A0ABD1U0S3"/>
<feature type="transmembrane region" description="Helical" evidence="2">
    <location>
        <begin position="30"/>
        <end position="51"/>
    </location>
</feature>
<reference evidence="4" key="1">
    <citation type="submission" date="2024-07" db="EMBL/GenBank/DDBJ databases">
        <title>Two chromosome-level genome assemblies of Korean endemic species Abeliophyllum distichum and Forsythia ovata (Oleaceae).</title>
        <authorList>
            <person name="Jang H."/>
        </authorList>
    </citation>
    <scope>NUCLEOTIDE SEQUENCE [LARGE SCALE GENOMIC DNA]</scope>
</reference>
<evidence type="ECO:0008006" key="5">
    <source>
        <dbReference type="Google" id="ProtNLM"/>
    </source>
</evidence>
<dbReference type="Proteomes" id="UP001604336">
    <property type="component" value="Unassembled WGS sequence"/>
</dbReference>
<protein>
    <recommendedName>
        <fullName evidence="5">Transmembrane protein</fullName>
    </recommendedName>
</protein>
<name>A0ABD1U0S3_9LAMI</name>